<dbReference type="SUPFAM" id="SSF52540">
    <property type="entry name" value="P-loop containing nucleoside triphosphate hydrolases"/>
    <property type="match status" value="1"/>
</dbReference>
<evidence type="ECO:0000256" key="1">
    <source>
        <dbReference type="SAM" id="MobiDB-lite"/>
    </source>
</evidence>
<sequence length="242" mass="26288">MDGGLHCIVTGLEYSGTTLLSELVMSAPGLLGPFETGFLLAPTPARFRGVSAYYARAQRSTAPPQRSEASLSLSAEDMEALLHARDHAAMYALAMNRSPLLRGATRFVDNTPRYATQLRAAMSRAPGVPTLVLRRSRADMRAVYRSTPALLLPEEKLATNMRVFERNVAAAEKAFPDRLYEVEYDGHFHDPSTTLPQPSPTSSTRSSTTTSSERCSAATYYSPTRRAPRSSASSACGGSCRF</sequence>
<proteinExistence type="predicted"/>
<gene>
    <name evidence="2" type="ORF">CLEP1334_LOCUS24624</name>
</gene>
<name>A0A7S0P3Q5_9EUKA</name>
<organism evidence="2">
    <name type="scientific">Calcidiscus leptoporus</name>
    <dbReference type="NCBI Taxonomy" id="127549"/>
    <lineage>
        <taxon>Eukaryota</taxon>
        <taxon>Haptista</taxon>
        <taxon>Haptophyta</taxon>
        <taxon>Prymnesiophyceae</taxon>
        <taxon>Coccolithales</taxon>
        <taxon>Calcidiscaceae</taxon>
        <taxon>Calcidiscus</taxon>
    </lineage>
</organism>
<evidence type="ECO:0000313" key="2">
    <source>
        <dbReference type="EMBL" id="CAD8549334.1"/>
    </source>
</evidence>
<dbReference type="Pfam" id="PF13469">
    <property type="entry name" value="Sulfotransfer_3"/>
    <property type="match status" value="1"/>
</dbReference>
<dbReference type="AlphaFoldDB" id="A0A7S0P3Q5"/>
<accession>A0A7S0P3Q5</accession>
<feature type="compositionally biased region" description="Low complexity" evidence="1">
    <location>
        <begin position="222"/>
        <end position="242"/>
    </location>
</feature>
<dbReference type="EMBL" id="HBER01049088">
    <property type="protein sequence ID" value="CAD8549334.1"/>
    <property type="molecule type" value="Transcribed_RNA"/>
</dbReference>
<dbReference type="Gene3D" id="3.40.50.300">
    <property type="entry name" value="P-loop containing nucleotide triphosphate hydrolases"/>
    <property type="match status" value="1"/>
</dbReference>
<feature type="compositionally biased region" description="Low complexity" evidence="1">
    <location>
        <begin position="191"/>
        <end position="212"/>
    </location>
</feature>
<protein>
    <recommendedName>
        <fullName evidence="3">Protein-tyrosine sulfotransferase</fullName>
    </recommendedName>
</protein>
<feature type="region of interest" description="Disordered" evidence="1">
    <location>
        <begin position="186"/>
        <end position="242"/>
    </location>
</feature>
<reference evidence="2" key="1">
    <citation type="submission" date="2021-01" db="EMBL/GenBank/DDBJ databases">
        <authorList>
            <person name="Corre E."/>
            <person name="Pelletier E."/>
            <person name="Niang G."/>
            <person name="Scheremetjew M."/>
            <person name="Finn R."/>
            <person name="Kale V."/>
            <person name="Holt S."/>
            <person name="Cochrane G."/>
            <person name="Meng A."/>
            <person name="Brown T."/>
            <person name="Cohen L."/>
        </authorList>
    </citation>
    <scope>NUCLEOTIDE SEQUENCE</scope>
    <source>
        <strain evidence="2">RCC1130</strain>
    </source>
</reference>
<dbReference type="InterPro" id="IPR027417">
    <property type="entry name" value="P-loop_NTPase"/>
</dbReference>
<evidence type="ECO:0008006" key="3">
    <source>
        <dbReference type="Google" id="ProtNLM"/>
    </source>
</evidence>